<keyword evidence="2" id="KW-0012">Acyltransferase</keyword>
<evidence type="ECO:0000313" key="5">
    <source>
        <dbReference type="Proteomes" id="UP000598032"/>
    </source>
</evidence>
<dbReference type="Gene3D" id="3.40.630.30">
    <property type="match status" value="1"/>
</dbReference>
<dbReference type="SUPFAM" id="SSF55729">
    <property type="entry name" value="Acyl-CoA N-acyltransferases (Nat)"/>
    <property type="match status" value="1"/>
</dbReference>
<feature type="domain" description="N-acetyltransferase" evidence="3">
    <location>
        <begin position="94"/>
        <end position="238"/>
    </location>
</feature>
<evidence type="ECO:0000256" key="2">
    <source>
        <dbReference type="ARBA" id="ARBA00023315"/>
    </source>
</evidence>
<name>A0ABN7IES3_9BURK</name>
<dbReference type="PANTHER" id="PTHR43420:SF3">
    <property type="entry name" value="N-ACETYLTRANSFERASE DOMAIN-CONTAINING PROTEIN"/>
    <property type="match status" value="1"/>
</dbReference>
<evidence type="ECO:0000256" key="1">
    <source>
        <dbReference type="ARBA" id="ARBA00022679"/>
    </source>
</evidence>
<evidence type="ECO:0000313" key="4">
    <source>
        <dbReference type="EMBL" id="CAD6559294.1"/>
    </source>
</evidence>
<dbReference type="InterPro" id="IPR013653">
    <property type="entry name" value="GCN5-like_dom"/>
</dbReference>
<accession>A0ABN7IES3</accession>
<comment type="caution">
    <text evidence="4">The sequence shown here is derived from an EMBL/GenBank/DDBJ whole genome shotgun (WGS) entry which is preliminary data.</text>
</comment>
<gene>
    <name evidence="4" type="ORF">LMG28140_06586</name>
</gene>
<dbReference type="CDD" id="cd04301">
    <property type="entry name" value="NAT_SF"/>
    <property type="match status" value="1"/>
</dbReference>
<keyword evidence="1" id="KW-0808">Transferase</keyword>
<sequence>MNDSTQLPLDRPIWSALTTRQAHLRQGDRLACRYFPDVAPFAAMSPEPGETAANWHALHDLLQADEAVSLLSLDALDPIDALQAERIGMLHQMIAPRPLNETVDDQDVIHLTGRDAPAMFDLAQTTKPGPFGQRTHQMGHYIGIRDGGRLIAMAGERMQLDGFVEISAVCVDADYRGKGLAGRLVNVLRKQIGQRGDIPFLHVFSANQAAITLYERLGFEQRQAFVLTRVKRADSAPG</sequence>
<dbReference type="InterPro" id="IPR000182">
    <property type="entry name" value="GNAT_dom"/>
</dbReference>
<keyword evidence="5" id="KW-1185">Reference proteome</keyword>
<reference evidence="4 5" key="1">
    <citation type="submission" date="2020-10" db="EMBL/GenBank/DDBJ databases">
        <authorList>
            <person name="Peeters C."/>
        </authorList>
    </citation>
    <scope>NUCLEOTIDE SEQUENCE [LARGE SCALE GENOMIC DNA]</scope>
    <source>
        <strain evidence="4 5">LMG 28140</strain>
    </source>
</reference>
<dbReference type="InterPro" id="IPR016181">
    <property type="entry name" value="Acyl_CoA_acyltransferase"/>
</dbReference>
<dbReference type="InterPro" id="IPR050680">
    <property type="entry name" value="YpeA/RimI_acetyltransf"/>
</dbReference>
<dbReference type="EMBL" id="CAJHCP010000024">
    <property type="protein sequence ID" value="CAD6559294.1"/>
    <property type="molecule type" value="Genomic_DNA"/>
</dbReference>
<evidence type="ECO:0000259" key="3">
    <source>
        <dbReference type="PROSITE" id="PS51186"/>
    </source>
</evidence>
<dbReference type="PANTHER" id="PTHR43420">
    <property type="entry name" value="ACETYLTRANSFERASE"/>
    <property type="match status" value="1"/>
</dbReference>
<dbReference type="PROSITE" id="PS51186">
    <property type="entry name" value="GNAT"/>
    <property type="match status" value="1"/>
</dbReference>
<dbReference type="RefSeq" id="WP_201646415.1">
    <property type="nucleotide sequence ID" value="NZ_CAJHCP010000024.1"/>
</dbReference>
<proteinExistence type="predicted"/>
<dbReference type="Proteomes" id="UP000598032">
    <property type="component" value="Unassembled WGS sequence"/>
</dbReference>
<organism evidence="4 5">
    <name type="scientific">Paraburkholderia metrosideri</name>
    <dbReference type="NCBI Taxonomy" id="580937"/>
    <lineage>
        <taxon>Bacteria</taxon>
        <taxon>Pseudomonadati</taxon>
        <taxon>Pseudomonadota</taxon>
        <taxon>Betaproteobacteria</taxon>
        <taxon>Burkholderiales</taxon>
        <taxon>Burkholderiaceae</taxon>
        <taxon>Paraburkholderia</taxon>
    </lineage>
</organism>
<protein>
    <recommendedName>
        <fullName evidence="3">N-acetyltransferase domain-containing protein</fullName>
    </recommendedName>
</protein>
<dbReference type="Pfam" id="PF08445">
    <property type="entry name" value="FR47"/>
    <property type="match status" value="1"/>
</dbReference>